<evidence type="ECO:0000256" key="7">
    <source>
        <dbReference type="ARBA" id="ARBA00022528"/>
    </source>
</evidence>
<evidence type="ECO:0000313" key="22">
    <source>
        <dbReference type="Proteomes" id="UP001371456"/>
    </source>
</evidence>
<dbReference type="EMBL" id="JBANQN010000008">
    <property type="protein sequence ID" value="KAK6782748.1"/>
    <property type="molecule type" value="Genomic_DNA"/>
</dbReference>
<evidence type="ECO:0000256" key="6">
    <source>
        <dbReference type="ARBA" id="ARBA00012298"/>
    </source>
</evidence>
<comment type="similarity">
    <text evidence="4">Belongs to the tyrosinase family.</text>
</comment>
<keyword evidence="9 16" id="KW-0479">Metal-binding</keyword>
<feature type="binding site" evidence="16">
    <location>
        <position position="203"/>
    </location>
    <ligand>
        <name>Cu cation</name>
        <dbReference type="ChEBI" id="CHEBI:23378"/>
        <label>A</label>
    </ligand>
</feature>
<feature type="disulfide bond" evidence="17">
    <location>
        <begin position="103"/>
        <end position="119"/>
    </location>
</feature>
<dbReference type="AlphaFoldDB" id="A0AAN8T6H5"/>
<protein>
    <recommendedName>
        <fullName evidence="6">catechol oxidase</fullName>
        <ecNumber evidence="6">1.10.3.1</ecNumber>
    </recommendedName>
</protein>
<feature type="binding site" evidence="16">
    <location>
        <position position="182"/>
    </location>
    <ligand>
        <name>Cu cation</name>
        <dbReference type="ChEBI" id="CHEBI:23378"/>
        <label>A</label>
    </ligand>
</feature>
<evidence type="ECO:0000256" key="9">
    <source>
        <dbReference type="ARBA" id="ARBA00022723"/>
    </source>
</evidence>
<evidence type="ECO:0000256" key="16">
    <source>
        <dbReference type="PIRSR" id="PIRSR000290-1"/>
    </source>
</evidence>
<comment type="cofactor">
    <cofactor evidence="16">
        <name>Cu(2+)</name>
        <dbReference type="ChEBI" id="CHEBI:29036"/>
    </cofactor>
    <text evidence="16">Binds 2 copper ions per subunit.</text>
</comment>
<comment type="caution">
    <text evidence="21">The sequence shown here is derived from an EMBL/GenBank/DDBJ whole genome shotgun (WGS) entry which is preliminary data.</text>
</comment>
<evidence type="ECO:0000256" key="1">
    <source>
        <dbReference type="ARBA" id="ARBA00001628"/>
    </source>
</evidence>
<dbReference type="PROSITE" id="PS00497">
    <property type="entry name" value="TYROSINASE_1"/>
    <property type="match status" value="1"/>
</dbReference>
<dbReference type="PRINTS" id="PR00092">
    <property type="entry name" value="TYROSINASE"/>
</dbReference>
<comment type="function">
    <text evidence="2">Catalyzes the oxidation of mono- and o-diphenols to o-diquinones.</text>
</comment>
<evidence type="ECO:0000256" key="15">
    <source>
        <dbReference type="ARBA" id="ARBA00023157"/>
    </source>
</evidence>
<dbReference type="Pfam" id="PF00264">
    <property type="entry name" value="Tyrosinase"/>
    <property type="match status" value="1"/>
</dbReference>
<evidence type="ECO:0000256" key="10">
    <source>
        <dbReference type="ARBA" id="ARBA00022784"/>
    </source>
</evidence>
<dbReference type="Pfam" id="PF12142">
    <property type="entry name" value="PPO1_DWL"/>
    <property type="match status" value="1"/>
</dbReference>
<keyword evidence="11" id="KW-0809">Transit peptide</keyword>
<dbReference type="InterPro" id="IPR022740">
    <property type="entry name" value="Polyphenol_oxidase_C"/>
</dbReference>
<dbReference type="PANTHER" id="PTHR11474">
    <property type="entry name" value="TYROSINASE FAMILY MEMBER"/>
    <property type="match status" value="1"/>
</dbReference>
<feature type="binding site" evidence="16">
    <location>
        <position position="338"/>
    </location>
    <ligand>
        <name>Cu cation</name>
        <dbReference type="ChEBI" id="CHEBI:23378"/>
        <label>B</label>
    </ligand>
</feature>
<accession>A0AAN8T6H5</accession>
<dbReference type="GO" id="GO:0046148">
    <property type="term" value="P:pigment biosynthetic process"/>
    <property type="evidence" value="ECO:0007669"/>
    <property type="project" value="InterPro"/>
</dbReference>
<dbReference type="EC" id="1.10.3.1" evidence="6"/>
<organism evidence="21 22">
    <name type="scientific">Solanum bulbocastanum</name>
    <name type="common">Wild potato</name>
    <dbReference type="NCBI Taxonomy" id="147425"/>
    <lineage>
        <taxon>Eukaryota</taxon>
        <taxon>Viridiplantae</taxon>
        <taxon>Streptophyta</taxon>
        <taxon>Embryophyta</taxon>
        <taxon>Tracheophyta</taxon>
        <taxon>Spermatophyta</taxon>
        <taxon>Magnoliopsida</taxon>
        <taxon>eudicotyledons</taxon>
        <taxon>Gunneridae</taxon>
        <taxon>Pentapetalae</taxon>
        <taxon>asterids</taxon>
        <taxon>lamiids</taxon>
        <taxon>Solanales</taxon>
        <taxon>Solanaceae</taxon>
        <taxon>Solanoideae</taxon>
        <taxon>Solaneae</taxon>
        <taxon>Solanum</taxon>
    </lineage>
</organism>
<dbReference type="PANTHER" id="PTHR11474:SF95">
    <property type="entry name" value="POLYPHENOL OXIDASE, CHLOROPLASTIC-LIKE"/>
    <property type="match status" value="1"/>
</dbReference>
<dbReference type="GO" id="GO:0009543">
    <property type="term" value="C:chloroplast thylakoid lumen"/>
    <property type="evidence" value="ECO:0007669"/>
    <property type="project" value="UniProtKB-SubCell"/>
</dbReference>
<feature type="domain" description="Tyrosinase copper-binding" evidence="20">
    <location>
        <begin position="361"/>
        <end position="372"/>
    </location>
</feature>
<dbReference type="InterPro" id="IPR008922">
    <property type="entry name" value="Di-copper_centre_dom_sf"/>
</dbReference>
<evidence type="ECO:0000256" key="4">
    <source>
        <dbReference type="ARBA" id="ARBA00009928"/>
    </source>
</evidence>
<keyword evidence="22" id="KW-1185">Reference proteome</keyword>
<keyword evidence="13 16" id="KW-0186">Copper</keyword>
<dbReference type="GO" id="GO:0004097">
    <property type="term" value="F:catechol oxidase activity"/>
    <property type="evidence" value="ECO:0007669"/>
    <property type="project" value="UniProtKB-EC"/>
</dbReference>
<dbReference type="FunFam" id="1.10.1280.10:FF:000007">
    <property type="entry name" value="Polyphenol oxidase, chloroplastic"/>
    <property type="match status" value="1"/>
</dbReference>
<dbReference type="Pfam" id="PF12143">
    <property type="entry name" value="PPO1_KFDV"/>
    <property type="match status" value="1"/>
</dbReference>
<dbReference type="GO" id="GO:0005507">
    <property type="term" value="F:copper ion binding"/>
    <property type="evidence" value="ECO:0007669"/>
    <property type="project" value="UniProtKB-ARBA"/>
</dbReference>
<evidence type="ECO:0000256" key="18">
    <source>
        <dbReference type="PIRSR" id="PIRSR000290-3"/>
    </source>
</evidence>
<dbReference type="PROSITE" id="PS00498">
    <property type="entry name" value="TYROSINASE_2"/>
    <property type="match status" value="1"/>
</dbReference>
<evidence type="ECO:0000259" key="19">
    <source>
        <dbReference type="PROSITE" id="PS00497"/>
    </source>
</evidence>
<feature type="disulfide bond" evidence="17">
    <location>
        <begin position="118"/>
        <end position="183"/>
    </location>
</feature>
<dbReference type="Proteomes" id="UP001371456">
    <property type="component" value="Unassembled WGS sequence"/>
</dbReference>
<evidence type="ECO:0000256" key="2">
    <source>
        <dbReference type="ARBA" id="ARBA00002400"/>
    </source>
</evidence>
<feature type="binding site" evidence="16">
    <location>
        <position position="368"/>
    </location>
    <ligand>
        <name>Cu cation</name>
        <dbReference type="ChEBI" id="CHEBI:23378"/>
        <label>B</label>
    </ligand>
</feature>
<feature type="cross-link" description="2'-(S-cysteinyl)-histidine (Cys-His)" evidence="18">
    <location>
        <begin position="186"/>
        <end position="203"/>
    </location>
</feature>
<sequence>MASNFLLTSCTTISSSQSKFSQPPSKISVRTKRIDNFKVNCEIKNGNTINDDDNEGKSFPGKLDRRNVLLGLGGLYGASNLIGVSNEPFALGAPVPPPDFSTCSTASLPDGSQVPFNCCPPLPKDLTNIPTYKLPNVSKVKIRPAAHNVTQEYITKYNTAIQKMKSLDKDDPLSFIQQANIHCAYCNSGYKELGFPGVPLQVHFSWLFFPFHRWYLYFFERILGSLIGDDTFALPFWNYDSQVGMQFPSLYNDVNSSLYDPNRNQNHFPPNVIDLGFTTIDLDASDQQKINNNLTMMYRQMLTNAPCPQLFFGNPIRGGDQPIRGMGTIENVPHNSVHRWVGNPNNKFRENMGTFYSAARDPIFYAHHANVDRMWTIWKTLGGKRRDFNDKDWLDSAFLFYDENRTLVKVTVQDCINNEKLGYKYENVPIPWKNYKPVPRKQKVKKNPKKVKPSTEIFPSTLKRTLSFSIKRPNISRTQQEKDIEEELLVFNNMTFDENEYIRFDVFINEDEGVKAKVLDRTEYVGSFANLPHVHAAGNNTGSSRTGTPAVMSLAIGEILEDLGLEDEEEIVVVVVPQFGGKEITIASVEINTLACAN</sequence>
<evidence type="ECO:0000256" key="17">
    <source>
        <dbReference type="PIRSR" id="PIRSR000290-2"/>
    </source>
</evidence>
<dbReference type="InterPro" id="IPR050316">
    <property type="entry name" value="Tyrosinase/Hemocyanin"/>
</dbReference>
<evidence type="ECO:0000256" key="11">
    <source>
        <dbReference type="ARBA" id="ARBA00022946"/>
    </source>
</evidence>
<dbReference type="InterPro" id="IPR022739">
    <property type="entry name" value="Polyphenol_oxidase_cen"/>
</dbReference>
<dbReference type="Gene3D" id="1.10.1280.10">
    <property type="entry name" value="Di-copper center containing domain from catechol oxidase"/>
    <property type="match status" value="1"/>
</dbReference>
<evidence type="ECO:0000256" key="13">
    <source>
        <dbReference type="ARBA" id="ARBA00023008"/>
    </source>
</evidence>
<feature type="domain" description="Tyrosinase copper-binding" evidence="19">
    <location>
        <begin position="203"/>
        <end position="220"/>
    </location>
</feature>
<reference evidence="21 22" key="1">
    <citation type="submission" date="2024-02" db="EMBL/GenBank/DDBJ databases">
        <title>de novo genome assembly of Solanum bulbocastanum strain 11H21.</title>
        <authorList>
            <person name="Hosaka A.J."/>
        </authorList>
    </citation>
    <scope>NUCLEOTIDE SEQUENCE [LARGE SCALE GENOMIC DNA]</scope>
    <source>
        <tissue evidence="21">Young leaves</tissue>
    </source>
</reference>
<keyword evidence="14" id="KW-0793">Thylakoid</keyword>
<dbReference type="InterPro" id="IPR016213">
    <property type="entry name" value="Polyphenol_oxidase"/>
</dbReference>
<feature type="binding site" evidence="16">
    <location>
        <position position="334"/>
    </location>
    <ligand>
        <name>Cu cation</name>
        <dbReference type="ChEBI" id="CHEBI:23378"/>
        <label>B</label>
    </ligand>
</feature>
<dbReference type="SUPFAM" id="SSF48056">
    <property type="entry name" value="Di-copper centre-containing domain"/>
    <property type="match status" value="1"/>
</dbReference>
<feature type="binding site" evidence="16">
    <location>
        <position position="212"/>
    </location>
    <ligand>
        <name>Cu cation</name>
        <dbReference type="ChEBI" id="CHEBI:23378"/>
        <label>A</label>
    </ligand>
</feature>
<evidence type="ECO:0000256" key="5">
    <source>
        <dbReference type="ARBA" id="ARBA00011245"/>
    </source>
</evidence>
<evidence type="ECO:0000256" key="12">
    <source>
        <dbReference type="ARBA" id="ARBA00023002"/>
    </source>
</evidence>
<name>A0AAN8T6H5_SOLBU</name>
<keyword evidence="8" id="KW-0934">Plastid</keyword>
<gene>
    <name evidence="21" type="ORF">RDI58_020544</name>
</gene>
<evidence type="ECO:0000256" key="3">
    <source>
        <dbReference type="ARBA" id="ARBA00004456"/>
    </source>
</evidence>
<evidence type="ECO:0000313" key="21">
    <source>
        <dbReference type="EMBL" id="KAK6782748.1"/>
    </source>
</evidence>
<keyword evidence="7" id="KW-0150">Chloroplast</keyword>
<keyword evidence="15 17" id="KW-1015">Disulfide bond</keyword>
<comment type="subunit">
    <text evidence="5">Monomer.</text>
</comment>
<dbReference type="InterPro" id="IPR002227">
    <property type="entry name" value="Tyrosinase_Cu-bd"/>
</dbReference>
<keyword evidence="10" id="KW-0883">Thioether bond</keyword>
<comment type="subcellular location">
    <subcellularLocation>
        <location evidence="3">Plastid</location>
        <location evidence="3">Chloroplast thylakoid lumen</location>
    </subcellularLocation>
</comment>
<evidence type="ECO:0000256" key="14">
    <source>
        <dbReference type="ARBA" id="ARBA00023078"/>
    </source>
</evidence>
<comment type="catalytic activity">
    <reaction evidence="1">
        <text>2 catechol + O2 = 2 1,2-benzoquinone + 2 H2O</text>
        <dbReference type="Rhea" id="RHEA:21632"/>
        <dbReference type="ChEBI" id="CHEBI:15377"/>
        <dbReference type="ChEBI" id="CHEBI:15379"/>
        <dbReference type="ChEBI" id="CHEBI:17253"/>
        <dbReference type="ChEBI" id="CHEBI:18135"/>
        <dbReference type="EC" id="1.10.3.1"/>
    </reaction>
</comment>
<evidence type="ECO:0000256" key="8">
    <source>
        <dbReference type="ARBA" id="ARBA00022640"/>
    </source>
</evidence>
<proteinExistence type="inferred from homology"/>
<dbReference type="PIRSF" id="PIRSF000290">
    <property type="entry name" value="PPO_plant"/>
    <property type="match status" value="1"/>
</dbReference>
<keyword evidence="12" id="KW-0560">Oxidoreductase</keyword>
<evidence type="ECO:0000259" key="20">
    <source>
        <dbReference type="PROSITE" id="PS00498"/>
    </source>
</evidence>